<keyword evidence="2" id="KW-1133">Transmembrane helix</keyword>
<keyword evidence="5" id="KW-1185">Reference proteome</keyword>
<keyword evidence="2" id="KW-0812">Transmembrane</keyword>
<name>A0AAV9NDA3_9EURO</name>
<reference evidence="4 5" key="1">
    <citation type="submission" date="2023-08" db="EMBL/GenBank/DDBJ databases">
        <title>Black Yeasts Isolated from many extreme environments.</title>
        <authorList>
            <person name="Coleine C."/>
            <person name="Stajich J.E."/>
            <person name="Selbmann L."/>
        </authorList>
    </citation>
    <scope>NUCLEOTIDE SEQUENCE [LARGE SCALE GENOMIC DNA]</scope>
    <source>
        <strain evidence="4 5">CCFEE 5792</strain>
    </source>
</reference>
<proteinExistence type="predicted"/>
<dbReference type="SUPFAM" id="SSF54695">
    <property type="entry name" value="POZ domain"/>
    <property type="match status" value="1"/>
</dbReference>
<feature type="domain" description="BTB" evidence="3">
    <location>
        <begin position="13"/>
        <end position="81"/>
    </location>
</feature>
<dbReference type="PANTHER" id="PTHR47843:SF5">
    <property type="entry name" value="BTB_POZ DOMAIN PROTEIN"/>
    <property type="match status" value="1"/>
</dbReference>
<dbReference type="PANTHER" id="PTHR47843">
    <property type="entry name" value="BTB DOMAIN-CONTAINING PROTEIN-RELATED"/>
    <property type="match status" value="1"/>
</dbReference>
<evidence type="ECO:0000313" key="5">
    <source>
        <dbReference type="Proteomes" id="UP001358417"/>
    </source>
</evidence>
<dbReference type="Proteomes" id="UP001358417">
    <property type="component" value="Unassembled WGS sequence"/>
</dbReference>
<evidence type="ECO:0000256" key="1">
    <source>
        <dbReference type="SAM" id="MobiDB-lite"/>
    </source>
</evidence>
<dbReference type="Gene3D" id="3.30.710.10">
    <property type="entry name" value="Potassium Channel Kv1.1, Chain A"/>
    <property type="match status" value="1"/>
</dbReference>
<dbReference type="Pfam" id="PF00651">
    <property type="entry name" value="BTB"/>
    <property type="match status" value="1"/>
</dbReference>
<gene>
    <name evidence="4" type="ORF">LTR84_001368</name>
</gene>
<dbReference type="GeneID" id="89969588"/>
<comment type="caution">
    <text evidence="4">The sequence shown here is derived from an EMBL/GenBank/DDBJ whole genome shotgun (WGS) entry which is preliminary data.</text>
</comment>
<evidence type="ECO:0000259" key="3">
    <source>
        <dbReference type="PROSITE" id="PS50097"/>
    </source>
</evidence>
<dbReference type="PROSITE" id="PS50097">
    <property type="entry name" value="BTB"/>
    <property type="match status" value="1"/>
</dbReference>
<dbReference type="InterPro" id="IPR011333">
    <property type="entry name" value="SKP1/BTB/POZ_sf"/>
</dbReference>
<feature type="transmembrane region" description="Helical" evidence="2">
    <location>
        <begin position="723"/>
        <end position="746"/>
    </location>
</feature>
<evidence type="ECO:0000313" key="4">
    <source>
        <dbReference type="EMBL" id="KAK5054477.1"/>
    </source>
</evidence>
<keyword evidence="2" id="KW-0472">Membrane</keyword>
<dbReference type="RefSeq" id="XP_064707250.1">
    <property type="nucleotide sequence ID" value="XM_064844992.1"/>
</dbReference>
<feature type="region of interest" description="Disordered" evidence="1">
    <location>
        <begin position="93"/>
        <end position="124"/>
    </location>
</feature>
<dbReference type="InterPro" id="IPR000210">
    <property type="entry name" value="BTB/POZ_dom"/>
</dbReference>
<dbReference type="AlphaFoldDB" id="A0AAV9NDA3"/>
<sequence length="761" mass="86475">MDGLQMLESQRFSDFKIVCRGYEFNVHRAVLCVSSPVLLVTCTGGFSREVETQRVVYDEFSPTIMSRVILYIYTKKYDASSVPPMFKELATDPTEVQLGKSSPEPEVVEDEVDSSSPDDWDPEWESSSMKAVRLVKATSKAKPLKVNILVYKVADYLGVKGLAEFASAKINALSDEYLFHLDPTVEGLEFMLDELPARDRGLRLQIAAFLAKHQEEARQVASLDQALDCHTDGLWGVFKTAMDEQKQAEERAVTAELGSVLSQLDQKYIGLSSRLEPTLIACLAHFQDLQETGRISQFDETTKCTEWKTAIVSGLNGSAPPFADNKHKLSASLFDKYASMMMCSLFLSETTYSYFSKMSKAQFEIMHAPRLYEFLESTMAPYAWRSDQVISHYHPIEQHFDWDVALRLVCSVGAALRRAQHDRTDDFDYYTAGFGDRSGEKTRTRFELILENECAKVGLLPADRGEKVRRDFLVDNPGLSNPPRISSLAKNYHGATYVPQPNPVSYDVFFGGFQADRKERDWALVNSRTFEPKDLALETIRTTQKEWSIVWTSSLEEHLWVEDFKIFKNLASHRQQLVRETDKYSVNSRPLKPFEKVTKKVNPIDPFKKPYKGLLDTWLATPCPHHITQVFAHNGQTADVRTGLVSEMTIGEVLALLPDSGIPEDLVIQLQGILLYPHTSTTENYSEYPYFGERLQYLNYVLQSQKPRNLSELWRDQRDSLQWWTFWLVAWFGIASVLLALGSLVASVAQTWAAFRALGLN</sequence>
<evidence type="ECO:0000256" key="2">
    <source>
        <dbReference type="SAM" id="Phobius"/>
    </source>
</evidence>
<dbReference type="EMBL" id="JAVRRD010000010">
    <property type="protein sequence ID" value="KAK5054477.1"/>
    <property type="molecule type" value="Genomic_DNA"/>
</dbReference>
<organism evidence="4 5">
    <name type="scientific">Exophiala bonariae</name>
    <dbReference type="NCBI Taxonomy" id="1690606"/>
    <lineage>
        <taxon>Eukaryota</taxon>
        <taxon>Fungi</taxon>
        <taxon>Dikarya</taxon>
        <taxon>Ascomycota</taxon>
        <taxon>Pezizomycotina</taxon>
        <taxon>Eurotiomycetes</taxon>
        <taxon>Chaetothyriomycetidae</taxon>
        <taxon>Chaetothyriales</taxon>
        <taxon>Herpotrichiellaceae</taxon>
        <taxon>Exophiala</taxon>
    </lineage>
</organism>
<protein>
    <recommendedName>
        <fullName evidence="3">BTB domain-containing protein</fullName>
    </recommendedName>
</protein>
<feature type="compositionally biased region" description="Acidic residues" evidence="1">
    <location>
        <begin position="106"/>
        <end position="124"/>
    </location>
</feature>
<accession>A0AAV9NDA3</accession>